<dbReference type="SUPFAM" id="SSF53474">
    <property type="entry name" value="alpha/beta-Hydrolases"/>
    <property type="match status" value="1"/>
</dbReference>
<dbReference type="Gene3D" id="3.40.50.1820">
    <property type="entry name" value="alpha/beta hydrolase"/>
    <property type="match status" value="1"/>
</dbReference>
<reference evidence="3" key="1">
    <citation type="submission" date="2019-02" db="EMBL/GenBank/DDBJ databases">
        <authorList>
            <person name="Gruber-Vodicka R. H."/>
            <person name="Seah K. B. B."/>
        </authorList>
    </citation>
    <scope>NUCLEOTIDE SEQUENCE</scope>
    <source>
        <strain evidence="3">BECK_BY19</strain>
        <strain evidence="2">BECK_BY8</strain>
    </source>
</reference>
<dbReference type="AlphaFoldDB" id="A0A451AX46"/>
<dbReference type="Pfam" id="PF26363">
    <property type="entry name" value="Phospholipase-like"/>
    <property type="match status" value="1"/>
</dbReference>
<protein>
    <submittedName>
        <fullName evidence="3">Lipase (Class 3)</fullName>
    </submittedName>
</protein>
<dbReference type="EMBL" id="CAADFZ010000027">
    <property type="protein sequence ID" value="VFK62832.1"/>
    <property type="molecule type" value="Genomic_DNA"/>
</dbReference>
<evidence type="ECO:0000313" key="3">
    <source>
        <dbReference type="EMBL" id="VFK70619.1"/>
    </source>
</evidence>
<evidence type="ECO:0000256" key="1">
    <source>
        <dbReference type="SAM" id="SignalP"/>
    </source>
</evidence>
<keyword evidence="1" id="KW-0732">Signal</keyword>
<dbReference type="EMBL" id="CAADGD010000034">
    <property type="protein sequence ID" value="VFK70619.1"/>
    <property type="molecule type" value="Genomic_DNA"/>
</dbReference>
<organism evidence="3">
    <name type="scientific">Candidatus Kentrum sp. UNK</name>
    <dbReference type="NCBI Taxonomy" id="2126344"/>
    <lineage>
        <taxon>Bacteria</taxon>
        <taxon>Pseudomonadati</taxon>
        <taxon>Pseudomonadota</taxon>
        <taxon>Gammaproteobacteria</taxon>
        <taxon>Candidatus Kentrum</taxon>
    </lineage>
</organism>
<name>A0A451AX46_9GAMM</name>
<dbReference type="InterPro" id="IPR029058">
    <property type="entry name" value="AB_hydrolase_fold"/>
</dbReference>
<proteinExistence type="predicted"/>
<feature type="chain" id="PRO_5036113633" evidence="1">
    <location>
        <begin position="25"/>
        <end position="497"/>
    </location>
</feature>
<feature type="signal peptide" evidence="1">
    <location>
        <begin position="1"/>
        <end position="24"/>
    </location>
</feature>
<accession>A0A451AX46</accession>
<evidence type="ECO:0000313" key="2">
    <source>
        <dbReference type="EMBL" id="VFK62832.1"/>
    </source>
</evidence>
<gene>
    <name evidence="2" type="ORF">BECKUNK1418G_GA0071005_102730</name>
    <name evidence="3" type="ORF">BECKUNK1418H_GA0071006_10346</name>
</gene>
<sequence length="497" mass="52483">MKTIRFAWVTGTVITMLLSVNAGAREVEIYPRQSGKAVMNSGDAADLALKYVAVADAAYDPDKGSYGGWKRVENATDLFKGTFLGSVDEKVKAFFSGFKAGVYEQNGEYVLAFAGTDGLAAPGDVYTNAKSGLGFPTDQYTLAVQAAKLAKKKYPNIKMVGHSLGGGLAQHAALNTKTKGVVFNAKGSSFVHFYRPTIGDDLIAFNVGYDFAANSGNQLGTEYIIDAPGKNWGGFRDHSLERVKKALQQAKAKKPKGKAVDWARVRLTQRAAVAVISGNVSHVGSPAGSGGIGGTKNYDTGTTNYNTGREGLFISASPLAETEWRLVSGNPSLHLGKHNSYGSIPSPEAGGTIFSVNNAGVTKTVIQKQFVLPANKNRFSFSTSANFVTTEFPEYVGKGFNDTGKIFVTTPAGKTLKLQTIYSKSVDASKFSHVSGLPAPMVKGTGKNTGGHTGFAPVSVNNLKVAKGGTVSVRIETENVGDTLYPSAVLINKASAR</sequence>